<evidence type="ECO:0000259" key="2">
    <source>
        <dbReference type="PROSITE" id="PS50021"/>
    </source>
</evidence>
<dbReference type="SUPFAM" id="SSF48065">
    <property type="entry name" value="DBL homology domain (DH-domain)"/>
    <property type="match status" value="1"/>
</dbReference>
<dbReference type="Pfam" id="PF00307">
    <property type="entry name" value="CH"/>
    <property type="match status" value="1"/>
</dbReference>
<dbReference type="PANTHER" id="PTHR45818:SF3">
    <property type="entry name" value="PROTEIN VAV"/>
    <property type="match status" value="1"/>
</dbReference>
<dbReference type="InterPro" id="IPR000219">
    <property type="entry name" value="DH_dom"/>
</dbReference>
<accession>A0AAV8XN62</accession>
<protein>
    <submittedName>
        <fullName evidence="3">Uncharacterized protein</fullName>
    </submittedName>
</protein>
<dbReference type="GO" id="GO:0005737">
    <property type="term" value="C:cytoplasm"/>
    <property type="evidence" value="ECO:0007669"/>
    <property type="project" value="TreeGrafter"/>
</dbReference>
<dbReference type="PROSITE" id="PS50010">
    <property type="entry name" value="DH_2"/>
    <property type="match status" value="1"/>
</dbReference>
<dbReference type="Gene3D" id="1.20.900.10">
    <property type="entry name" value="Dbl homology (DH) domain"/>
    <property type="match status" value="1"/>
</dbReference>
<feature type="domain" description="DH" evidence="1">
    <location>
        <begin position="201"/>
        <end position="327"/>
    </location>
</feature>
<dbReference type="Gene3D" id="1.10.418.10">
    <property type="entry name" value="Calponin-like domain"/>
    <property type="match status" value="1"/>
</dbReference>
<sequence length="327" mass="38460">MAAAFEDHDANDELWRECATWLTRWEMLRPDHKANWPKACIVDLANILRDGVLLCKLLNKIDPRCIDMKDVNLKPTMAQFLCLRNINLFLKTCVDNFGLKHSDLFDDTMLFDLTNFHKVLCTLSKLSLSPKALRGVPGFTAQRLKSREEEVIYADLQKVKMPVRERGLMEPECDFDMTNEEIYQDLCLDRASGKQLPTIEERKFVIDELLDTEKNYVDVLNKLVNNFMHPLTNQMKPEEHHTVFFKIKELRDIHSEFLHELLKIRNNPMIKLSNIFMRWRERFLVYGLYCANLTKARTILQELCDTDEIFNQAVIKYEKKIITEGLN</sequence>
<gene>
    <name evidence="3" type="ORF">NQ318_014395</name>
</gene>
<keyword evidence="4" id="KW-1185">Reference proteome</keyword>
<organism evidence="3 4">
    <name type="scientific">Aromia moschata</name>
    <dbReference type="NCBI Taxonomy" id="1265417"/>
    <lineage>
        <taxon>Eukaryota</taxon>
        <taxon>Metazoa</taxon>
        <taxon>Ecdysozoa</taxon>
        <taxon>Arthropoda</taxon>
        <taxon>Hexapoda</taxon>
        <taxon>Insecta</taxon>
        <taxon>Pterygota</taxon>
        <taxon>Neoptera</taxon>
        <taxon>Endopterygota</taxon>
        <taxon>Coleoptera</taxon>
        <taxon>Polyphaga</taxon>
        <taxon>Cucujiformia</taxon>
        <taxon>Chrysomeloidea</taxon>
        <taxon>Cerambycidae</taxon>
        <taxon>Cerambycinae</taxon>
        <taxon>Callichromatini</taxon>
        <taxon>Aromia</taxon>
    </lineage>
</organism>
<dbReference type="SUPFAM" id="SSF47576">
    <property type="entry name" value="Calponin-homology domain, CH-domain"/>
    <property type="match status" value="1"/>
</dbReference>
<feature type="domain" description="Calponin-homology (CH)" evidence="2">
    <location>
        <begin position="12"/>
        <end position="131"/>
    </location>
</feature>
<dbReference type="Pfam" id="PF00621">
    <property type="entry name" value="RhoGEF"/>
    <property type="match status" value="1"/>
</dbReference>
<evidence type="ECO:0000259" key="1">
    <source>
        <dbReference type="PROSITE" id="PS50010"/>
    </source>
</evidence>
<proteinExistence type="predicted"/>
<name>A0AAV8XN62_9CUCU</name>
<dbReference type="PROSITE" id="PS50021">
    <property type="entry name" value="CH"/>
    <property type="match status" value="1"/>
</dbReference>
<dbReference type="PANTHER" id="PTHR45818">
    <property type="entry name" value="PROTEIN VAV"/>
    <property type="match status" value="1"/>
</dbReference>
<evidence type="ECO:0000313" key="4">
    <source>
        <dbReference type="Proteomes" id="UP001162162"/>
    </source>
</evidence>
<comment type="caution">
    <text evidence="3">The sequence shown here is derived from an EMBL/GenBank/DDBJ whole genome shotgun (WGS) entry which is preliminary data.</text>
</comment>
<dbReference type="InterPro" id="IPR001715">
    <property type="entry name" value="CH_dom"/>
</dbReference>
<dbReference type="InterPro" id="IPR035899">
    <property type="entry name" value="DBL_dom_sf"/>
</dbReference>
<dbReference type="SMART" id="SM00033">
    <property type="entry name" value="CH"/>
    <property type="match status" value="1"/>
</dbReference>
<dbReference type="EMBL" id="JAPWTK010000439">
    <property type="protein sequence ID" value="KAJ8940320.1"/>
    <property type="molecule type" value="Genomic_DNA"/>
</dbReference>
<dbReference type="SMART" id="SM00325">
    <property type="entry name" value="RhoGEF"/>
    <property type="match status" value="1"/>
</dbReference>
<dbReference type="GO" id="GO:0016477">
    <property type="term" value="P:cell migration"/>
    <property type="evidence" value="ECO:0007669"/>
    <property type="project" value="TreeGrafter"/>
</dbReference>
<reference evidence="3" key="1">
    <citation type="journal article" date="2023" name="Insect Mol. Biol.">
        <title>Genome sequencing provides insights into the evolution of gene families encoding plant cell wall-degrading enzymes in longhorned beetles.</title>
        <authorList>
            <person name="Shin N.R."/>
            <person name="Okamura Y."/>
            <person name="Kirsch R."/>
            <person name="Pauchet Y."/>
        </authorList>
    </citation>
    <scope>NUCLEOTIDE SEQUENCE</scope>
    <source>
        <strain evidence="3">AMC_N1</strain>
    </source>
</reference>
<dbReference type="CDD" id="cd21201">
    <property type="entry name" value="CH_VAV"/>
    <property type="match status" value="1"/>
</dbReference>
<dbReference type="GO" id="GO:0005085">
    <property type="term" value="F:guanyl-nucleotide exchange factor activity"/>
    <property type="evidence" value="ECO:0007669"/>
    <property type="project" value="InterPro"/>
</dbReference>
<evidence type="ECO:0000313" key="3">
    <source>
        <dbReference type="EMBL" id="KAJ8940320.1"/>
    </source>
</evidence>
<dbReference type="AlphaFoldDB" id="A0AAV8XN62"/>
<dbReference type="InterPro" id="IPR036872">
    <property type="entry name" value="CH_dom_sf"/>
</dbReference>
<dbReference type="Proteomes" id="UP001162162">
    <property type="component" value="Unassembled WGS sequence"/>
</dbReference>